<proteinExistence type="predicted"/>
<gene>
    <name evidence="2" type="ORF">EXIGLDRAFT_728505</name>
</gene>
<protein>
    <submittedName>
        <fullName evidence="2">Uncharacterized protein</fullName>
    </submittedName>
</protein>
<organism evidence="2 3">
    <name type="scientific">Exidia glandulosa HHB12029</name>
    <dbReference type="NCBI Taxonomy" id="1314781"/>
    <lineage>
        <taxon>Eukaryota</taxon>
        <taxon>Fungi</taxon>
        <taxon>Dikarya</taxon>
        <taxon>Basidiomycota</taxon>
        <taxon>Agaricomycotina</taxon>
        <taxon>Agaricomycetes</taxon>
        <taxon>Auriculariales</taxon>
        <taxon>Exidiaceae</taxon>
        <taxon>Exidia</taxon>
    </lineage>
</organism>
<accession>A0A165CWC8</accession>
<reference evidence="2 3" key="1">
    <citation type="journal article" date="2016" name="Mol. Biol. Evol.">
        <title>Comparative Genomics of Early-Diverging Mushroom-Forming Fungi Provides Insights into the Origins of Lignocellulose Decay Capabilities.</title>
        <authorList>
            <person name="Nagy L.G."/>
            <person name="Riley R."/>
            <person name="Tritt A."/>
            <person name="Adam C."/>
            <person name="Daum C."/>
            <person name="Floudas D."/>
            <person name="Sun H."/>
            <person name="Yadav J.S."/>
            <person name="Pangilinan J."/>
            <person name="Larsson K.H."/>
            <person name="Matsuura K."/>
            <person name="Barry K."/>
            <person name="Labutti K."/>
            <person name="Kuo R."/>
            <person name="Ohm R.A."/>
            <person name="Bhattacharya S.S."/>
            <person name="Shirouzu T."/>
            <person name="Yoshinaga Y."/>
            <person name="Martin F.M."/>
            <person name="Grigoriev I.V."/>
            <person name="Hibbett D.S."/>
        </authorList>
    </citation>
    <scope>NUCLEOTIDE SEQUENCE [LARGE SCALE GENOMIC DNA]</scope>
    <source>
        <strain evidence="2 3">HHB12029</strain>
    </source>
</reference>
<keyword evidence="3" id="KW-1185">Reference proteome</keyword>
<dbReference type="AlphaFoldDB" id="A0A165CWC8"/>
<feature type="compositionally biased region" description="Polar residues" evidence="1">
    <location>
        <begin position="28"/>
        <end position="42"/>
    </location>
</feature>
<evidence type="ECO:0000256" key="1">
    <source>
        <dbReference type="SAM" id="MobiDB-lite"/>
    </source>
</evidence>
<sequence>MDVFLGPWVIYATREYSSPLPPSRSRAEATSCSPNANDSPTSDPALAMSKFSCLRGYLDDVVLGLECCTAALAYAG</sequence>
<dbReference type="InParanoid" id="A0A165CWC8"/>
<dbReference type="EMBL" id="KV426280">
    <property type="protein sequence ID" value="KZV83285.1"/>
    <property type="molecule type" value="Genomic_DNA"/>
</dbReference>
<evidence type="ECO:0000313" key="3">
    <source>
        <dbReference type="Proteomes" id="UP000077266"/>
    </source>
</evidence>
<feature type="region of interest" description="Disordered" evidence="1">
    <location>
        <begin position="16"/>
        <end position="43"/>
    </location>
</feature>
<evidence type="ECO:0000313" key="2">
    <source>
        <dbReference type="EMBL" id="KZV83285.1"/>
    </source>
</evidence>
<name>A0A165CWC8_EXIGL</name>
<dbReference type="Proteomes" id="UP000077266">
    <property type="component" value="Unassembled WGS sequence"/>
</dbReference>